<feature type="transmembrane region" description="Helical" evidence="1">
    <location>
        <begin position="170"/>
        <end position="191"/>
    </location>
</feature>
<evidence type="ECO:0000313" key="3">
    <source>
        <dbReference type="Proteomes" id="UP000582090"/>
    </source>
</evidence>
<feature type="transmembrane region" description="Helical" evidence="1">
    <location>
        <begin position="145"/>
        <end position="163"/>
    </location>
</feature>
<dbReference type="Proteomes" id="UP000582090">
    <property type="component" value="Unassembled WGS sequence"/>
</dbReference>
<feature type="transmembrane region" description="Helical" evidence="1">
    <location>
        <begin position="296"/>
        <end position="315"/>
    </location>
</feature>
<keyword evidence="1" id="KW-0812">Transmembrane</keyword>
<proteinExistence type="predicted"/>
<keyword evidence="1" id="KW-0472">Membrane</keyword>
<feature type="transmembrane region" description="Helical" evidence="1">
    <location>
        <begin position="270"/>
        <end position="291"/>
    </location>
</feature>
<feature type="transmembrane region" description="Helical" evidence="1">
    <location>
        <begin position="321"/>
        <end position="342"/>
    </location>
</feature>
<dbReference type="RefSeq" id="WP_183899329.1">
    <property type="nucleotide sequence ID" value="NZ_JACIDW010000002.1"/>
</dbReference>
<keyword evidence="1" id="KW-1133">Transmembrane helix</keyword>
<dbReference type="AlphaFoldDB" id="A0A7W6GBH7"/>
<feature type="transmembrane region" description="Helical" evidence="1">
    <location>
        <begin position="237"/>
        <end position="258"/>
    </location>
</feature>
<protein>
    <submittedName>
        <fullName evidence="2">Uncharacterized protein</fullName>
    </submittedName>
</protein>
<feature type="transmembrane region" description="Helical" evidence="1">
    <location>
        <begin position="68"/>
        <end position="95"/>
    </location>
</feature>
<accession>A0A7W6GBH7</accession>
<reference evidence="2 3" key="1">
    <citation type="submission" date="2020-08" db="EMBL/GenBank/DDBJ databases">
        <title>Genomic Encyclopedia of Type Strains, Phase IV (KMG-IV): sequencing the most valuable type-strain genomes for metagenomic binning, comparative biology and taxonomic classification.</title>
        <authorList>
            <person name="Goeker M."/>
        </authorList>
    </citation>
    <scope>NUCLEOTIDE SEQUENCE [LARGE SCALE GENOMIC DNA]</scope>
    <source>
        <strain evidence="2 3">DSM 26575</strain>
    </source>
</reference>
<dbReference type="EMBL" id="JACIDW010000002">
    <property type="protein sequence ID" value="MBB3963641.1"/>
    <property type="molecule type" value="Genomic_DNA"/>
</dbReference>
<name>A0A7W6GBH7_9HYPH</name>
<evidence type="ECO:0000313" key="2">
    <source>
        <dbReference type="EMBL" id="MBB3963641.1"/>
    </source>
</evidence>
<evidence type="ECO:0000256" key="1">
    <source>
        <dbReference type="SAM" id="Phobius"/>
    </source>
</evidence>
<organism evidence="2 3">
    <name type="scientific">Rhizobium metallidurans</name>
    <dbReference type="NCBI Taxonomy" id="1265931"/>
    <lineage>
        <taxon>Bacteria</taxon>
        <taxon>Pseudomonadati</taxon>
        <taxon>Pseudomonadota</taxon>
        <taxon>Alphaproteobacteria</taxon>
        <taxon>Hyphomicrobiales</taxon>
        <taxon>Rhizobiaceae</taxon>
        <taxon>Rhizobium/Agrobacterium group</taxon>
        <taxon>Rhizobium</taxon>
    </lineage>
</organism>
<keyword evidence="3" id="KW-1185">Reference proteome</keyword>
<feature type="transmembrane region" description="Helical" evidence="1">
    <location>
        <begin position="203"/>
        <end position="225"/>
    </location>
</feature>
<comment type="caution">
    <text evidence="2">The sequence shown here is derived from an EMBL/GenBank/DDBJ whole genome shotgun (WGS) entry which is preliminary data.</text>
</comment>
<sequence length="363" mass="38458">MSELKSILDEAEREGIIPSQASERLLSFLVARGVRADATVSAVRDQATGGAAFSDTETPSFVRGFHDVLITIGIVVALAGLWGVGSIYAVLPAIIVLAEILVRRQRLALPAVALTIALAFWTASVSALLLQGSHQIIGLGDNNEGLQYTLAFPVVLGLFYLLYRIPLAFALAIMGAVVVALQLILRLLGWLSGDPLFAVTHGGVLSVLAVVCAVGLFALAMRFDLMDPLRRTVNSDIAFWLHLGAAPALLYSILWLSGGGGGALGGLDTVSMRTPVVVVTVIALMLVGLIIDRRAFVTSGLVSLGAALYGIFRQGNAQVDTYIFITLLAVGVIVLVIGTGWMPLRRSVVRRLPDGMQKRLPPA</sequence>
<gene>
    <name evidence="2" type="ORF">GGQ67_001266</name>
</gene>
<feature type="transmembrane region" description="Helical" evidence="1">
    <location>
        <begin position="107"/>
        <end position="130"/>
    </location>
</feature>